<feature type="transmembrane region" description="Helical" evidence="6">
    <location>
        <begin position="345"/>
        <end position="366"/>
    </location>
</feature>
<dbReference type="PANTHER" id="PTHR23513">
    <property type="entry name" value="INTEGRAL MEMBRANE EFFLUX PROTEIN-RELATED"/>
    <property type="match status" value="1"/>
</dbReference>
<feature type="transmembrane region" description="Helical" evidence="6">
    <location>
        <begin position="372"/>
        <end position="389"/>
    </location>
</feature>
<dbReference type="CDD" id="cd06173">
    <property type="entry name" value="MFS_MefA_like"/>
    <property type="match status" value="1"/>
</dbReference>
<evidence type="ECO:0000256" key="6">
    <source>
        <dbReference type="SAM" id="Phobius"/>
    </source>
</evidence>
<feature type="transmembrane region" description="Helical" evidence="6">
    <location>
        <begin position="246"/>
        <end position="268"/>
    </location>
</feature>
<keyword evidence="3 6" id="KW-0812">Transmembrane</keyword>
<dbReference type="Gene3D" id="1.20.1250.20">
    <property type="entry name" value="MFS general substrate transporter like domains"/>
    <property type="match status" value="1"/>
</dbReference>
<comment type="caution">
    <text evidence="8">The sequence shown here is derived from an EMBL/GenBank/DDBJ whole genome shotgun (WGS) entry which is preliminary data.</text>
</comment>
<feature type="transmembrane region" description="Helical" evidence="6">
    <location>
        <begin position="280"/>
        <end position="298"/>
    </location>
</feature>
<evidence type="ECO:0000256" key="5">
    <source>
        <dbReference type="ARBA" id="ARBA00023136"/>
    </source>
</evidence>
<dbReference type="Proteomes" id="UP000657385">
    <property type="component" value="Unassembled WGS sequence"/>
</dbReference>
<evidence type="ECO:0000256" key="4">
    <source>
        <dbReference type="ARBA" id="ARBA00022989"/>
    </source>
</evidence>
<dbReference type="AlphaFoldDB" id="A0A931B3F7"/>
<organism evidence="8 9">
    <name type="scientific">Streptacidiphilus fuscans</name>
    <dbReference type="NCBI Taxonomy" id="2789292"/>
    <lineage>
        <taxon>Bacteria</taxon>
        <taxon>Bacillati</taxon>
        <taxon>Actinomycetota</taxon>
        <taxon>Actinomycetes</taxon>
        <taxon>Kitasatosporales</taxon>
        <taxon>Streptomycetaceae</taxon>
        <taxon>Streptacidiphilus</taxon>
    </lineage>
</organism>
<dbReference type="EMBL" id="JADPRT010000003">
    <property type="protein sequence ID" value="MBF9068266.1"/>
    <property type="molecule type" value="Genomic_DNA"/>
</dbReference>
<dbReference type="GO" id="GO:0005886">
    <property type="term" value="C:plasma membrane"/>
    <property type="evidence" value="ECO:0007669"/>
    <property type="project" value="UniProtKB-SubCell"/>
</dbReference>
<evidence type="ECO:0000313" key="9">
    <source>
        <dbReference type="Proteomes" id="UP000657385"/>
    </source>
</evidence>
<dbReference type="PANTHER" id="PTHR23513:SF6">
    <property type="entry name" value="MAJOR FACILITATOR SUPERFAMILY ASSOCIATED DOMAIN-CONTAINING PROTEIN"/>
    <property type="match status" value="1"/>
</dbReference>
<feature type="transmembrane region" description="Helical" evidence="6">
    <location>
        <begin position="304"/>
        <end position="324"/>
    </location>
</feature>
<dbReference type="InterPro" id="IPR020846">
    <property type="entry name" value="MFS_dom"/>
</dbReference>
<dbReference type="InterPro" id="IPR011701">
    <property type="entry name" value="MFS"/>
</dbReference>
<dbReference type="GO" id="GO:0022857">
    <property type="term" value="F:transmembrane transporter activity"/>
    <property type="evidence" value="ECO:0007669"/>
    <property type="project" value="InterPro"/>
</dbReference>
<evidence type="ECO:0000313" key="8">
    <source>
        <dbReference type="EMBL" id="MBF9068266.1"/>
    </source>
</evidence>
<dbReference type="InterPro" id="IPR036259">
    <property type="entry name" value="MFS_trans_sf"/>
</dbReference>
<dbReference type="Pfam" id="PF07690">
    <property type="entry name" value="MFS_1"/>
    <property type="match status" value="1"/>
</dbReference>
<dbReference type="PROSITE" id="PS50850">
    <property type="entry name" value="MFS"/>
    <property type="match status" value="1"/>
</dbReference>
<feature type="domain" description="Major facilitator superfamily (MFS) profile" evidence="7">
    <location>
        <begin position="213"/>
        <end position="404"/>
    </location>
</feature>
<evidence type="ECO:0000259" key="7">
    <source>
        <dbReference type="PROSITE" id="PS50850"/>
    </source>
</evidence>
<dbReference type="SUPFAM" id="SSF103473">
    <property type="entry name" value="MFS general substrate transporter"/>
    <property type="match status" value="1"/>
</dbReference>
<keyword evidence="4 6" id="KW-1133">Transmembrane helix</keyword>
<keyword evidence="9" id="KW-1185">Reference proteome</keyword>
<protein>
    <submittedName>
        <fullName evidence="8">MFS transporter</fullName>
    </submittedName>
</protein>
<gene>
    <name evidence="8" type="ORF">I2501_09475</name>
</gene>
<proteinExistence type="predicted"/>
<name>A0A931B3F7_9ACTN</name>
<sequence>MLLWGGGAASDLGSAVSTLLIPLMAVQSVGATTFQVAMLSLARRLPAAVFSLPAGVLVDRLRKRRLMLWCQILCALAIGSVPVVAFLGHVHLWQLYVVTAVVGSITVFFGIADLSYLPHVLTRDQLVDGNGKLNATETASDSAGPALGALLAGVVTAGRAVAVDAVSYVISAVTLVLMRAPDPRPEPDRTRTAPVSFRVAMTEGLRFAWRNPVLRAIICCTATANLGIIAVGSLEVVYLVRGLNTSGPLVGVVIGTGVLGGFAGSLLAKPLAARVGNARLMWVSLIVCAPFALLMPLAGPGVGLILYSLGWGVFNAGGAVYQTAQMAYRQSSIPKEILGRVNAGIRWVVWSTMPLGALLGGVVGTWLGLRTALWVATGFLAVTGLWLLASPLRGWRDIPESQAG</sequence>
<evidence type="ECO:0000256" key="3">
    <source>
        <dbReference type="ARBA" id="ARBA00022692"/>
    </source>
</evidence>
<keyword evidence="2" id="KW-1003">Cell membrane</keyword>
<reference evidence="8" key="1">
    <citation type="submission" date="2020-11" db="EMBL/GenBank/DDBJ databases">
        <title>Isolation and identification of active actinomycetes.</title>
        <authorList>
            <person name="Yu B."/>
        </authorList>
    </citation>
    <scope>NUCLEOTIDE SEQUENCE</scope>
    <source>
        <strain evidence="8">NEAU-YB345</strain>
    </source>
</reference>
<keyword evidence="5 6" id="KW-0472">Membrane</keyword>
<feature type="transmembrane region" description="Helical" evidence="6">
    <location>
        <begin position="93"/>
        <end position="116"/>
    </location>
</feature>
<feature type="transmembrane region" description="Helical" evidence="6">
    <location>
        <begin position="20"/>
        <end position="42"/>
    </location>
</feature>
<feature type="transmembrane region" description="Helical" evidence="6">
    <location>
        <begin position="216"/>
        <end position="240"/>
    </location>
</feature>
<comment type="subcellular location">
    <subcellularLocation>
        <location evidence="1">Cell membrane</location>
        <topology evidence="1">Multi-pass membrane protein</topology>
    </subcellularLocation>
</comment>
<feature type="transmembrane region" description="Helical" evidence="6">
    <location>
        <begin position="66"/>
        <end position="87"/>
    </location>
</feature>
<accession>A0A931B3F7</accession>
<evidence type="ECO:0000256" key="2">
    <source>
        <dbReference type="ARBA" id="ARBA00022475"/>
    </source>
</evidence>
<evidence type="ECO:0000256" key="1">
    <source>
        <dbReference type="ARBA" id="ARBA00004651"/>
    </source>
</evidence>